<dbReference type="AlphaFoldDB" id="A0A1Q9LRG9"/>
<proteinExistence type="predicted"/>
<dbReference type="STRING" id="1193682.BJP25_12775"/>
<evidence type="ECO:0000313" key="3">
    <source>
        <dbReference type="EMBL" id="OLR94603.1"/>
    </source>
</evidence>
<dbReference type="OrthoDB" id="2379922at2"/>
<protein>
    <recommendedName>
        <fullName evidence="2">YcaO domain-containing protein</fullName>
    </recommendedName>
</protein>
<feature type="domain" description="YcaO" evidence="2">
    <location>
        <begin position="298"/>
        <end position="660"/>
    </location>
</feature>
<gene>
    <name evidence="3" type="ORF">BJP25_12775</name>
</gene>
<comment type="caution">
    <text evidence="3">The sequence shown here is derived from an EMBL/GenBank/DDBJ whole genome shotgun (WGS) entry which is preliminary data.</text>
</comment>
<dbReference type="RefSeq" id="WP_075973981.1">
    <property type="nucleotide sequence ID" value="NZ_MKQR01000007.1"/>
</dbReference>
<dbReference type="InterPro" id="IPR003776">
    <property type="entry name" value="YcaO-like_dom"/>
</dbReference>
<name>A0A1Q9LRG9_9PSEU</name>
<evidence type="ECO:0000259" key="2">
    <source>
        <dbReference type="PROSITE" id="PS51664"/>
    </source>
</evidence>
<dbReference type="Gene3D" id="3.30.40.250">
    <property type="match status" value="1"/>
</dbReference>
<dbReference type="PROSITE" id="PS51664">
    <property type="entry name" value="YCAO"/>
    <property type="match status" value="1"/>
</dbReference>
<dbReference type="Gene3D" id="3.30.1330.230">
    <property type="match status" value="1"/>
</dbReference>
<organism evidence="3 4">
    <name type="scientific">Actinokineospora bangkokensis</name>
    <dbReference type="NCBI Taxonomy" id="1193682"/>
    <lineage>
        <taxon>Bacteria</taxon>
        <taxon>Bacillati</taxon>
        <taxon>Actinomycetota</taxon>
        <taxon>Actinomycetes</taxon>
        <taxon>Pseudonocardiales</taxon>
        <taxon>Pseudonocardiaceae</taxon>
        <taxon>Actinokineospora</taxon>
    </lineage>
</organism>
<accession>A0A1Q9LRG9</accession>
<dbReference type="Gene3D" id="3.30.160.660">
    <property type="match status" value="1"/>
</dbReference>
<feature type="region of interest" description="Disordered" evidence="1">
    <location>
        <begin position="270"/>
        <end position="301"/>
    </location>
</feature>
<dbReference type="PANTHER" id="PTHR37809:SF1">
    <property type="entry name" value="RIBOSOMAL PROTEIN S12 METHYLTHIOTRANSFERASE ACCESSORY FACTOR YCAO"/>
    <property type="match status" value="1"/>
</dbReference>
<sequence length="660" mass="68894">MPEQPSRTAEVDPGRLDEATRARLRAEFGDRLLLGPALPVPLTAELAVAVNPTAGFARWARANRLRALPVDLSAAAPLVGPLAVPDRPGGPCCARARRGAAERAPGSAVPERVARLVDDLVDRGAEHPSGTPERVARLVDDLLDRGAAGPPGTPAPERVARPAGGLLDRLPSAAAAVPERVARLIGDLLDRGADDLVDHVAELTEAGGVLWHRVVPLPSCPVCGGAAAAGARPGLPDGDDVDALRAALAGWLDPLTGVIATVTAHRPLGPGLPHAATTSPPRAVDTRGAVRTTPVGRGRGATERDAVLTAVAEAVERYSASLPDPDRLVWARPSDLDGDVLDPREFPQLDPLSYGTPGSGCVPFDRRLDHPWVRGTWLDSGGPVWVPAVHAYLAMPLLPEHRIAQATTAGLAAGADPDAAALRAVLELVERDAFHATWLTGGRGRYVDLDDTLDEDLHDLVGALTALGPAVEVHTLPTTAYGTTALALALGDGRRWPGAALGLAADRSPRAAIRAALLELATTAPALADVLRTGSPAIPRTSAEVRTPFDHATLYFPTSAVPAFDRLRTGGTTPLSALPEPAFPTTRDHLAATLSTKGIRVALVDVTSADTATGPFRVVRAVSADLQPTTHGYAHRRGLVARHRRAGVVPGERPAHPLWH</sequence>
<reference evidence="3 4" key="1">
    <citation type="submission" date="2016-10" db="EMBL/GenBank/DDBJ databases">
        <title>The Draft Genome Sequence of Actinokineospora bangkokensis 44EHWT reveals the biosynthetic pathway of antifungal compounds Thailandins with unusual extender unit butylmalonyl-CoA.</title>
        <authorList>
            <person name="Greule A."/>
            <person name="Intra B."/>
            <person name="Flemming S."/>
            <person name="Rommel M.G."/>
            <person name="Panbangred W."/>
            <person name="Bechthold A."/>
        </authorList>
    </citation>
    <scope>NUCLEOTIDE SEQUENCE [LARGE SCALE GENOMIC DNA]</scope>
    <source>
        <strain evidence="3 4">44EHW</strain>
    </source>
</reference>
<dbReference type="EMBL" id="MKQR01000007">
    <property type="protein sequence ID" value="OLR94603.1"/>
    <property type="molecule type" value="Genomic_DNA"/>
</dbReference>
<dbReference type="PANTHER" id="PTHR37809">
    <property type="entry name" value="RIBOSOMAL PROTEIN S12 METHYLTHIOTRANSFERASE ACCESSORY FACTOR YCAO"/>
    <property type="match status" value="1"/>
</dbReference>
<evidence type="ECO:0000313" key="4">
    <source>
        <dbReference type="Proteomes" id="UP000186040"/>
    </source>
</evidence>
<dbReference type="Proteomes" id="UP000186040">
    <property type="component" value="Unassembled WGS sequence"/>
</dbReference>
<dbReference type="Pfam" id="PF02624">
    <property type="entry name" value="YcaO"/>
    <property type="match status" value="1"/>
</dbReference>
<evidence type="ECO:0000256" key="1">
    <source>
        <dbReference type="SAM" id="MobiDB-lite"/>
    </source>
</evidence>
<keyword evidence="4" id="KW-1185">Reference proteome</keyword>